<keyword evidence="2" id="KW-1133">Transmembrane helix</keyword>
<proteinExistence type="predicted"/>
<evidence type="ECO:0000256" key="1">
    <source>
        <dbReference type="SAM" id="MobiDB-lite"/>
    </source>
</evidence>
<feature type="region of interest" description="Disordered" evidence="1">
    <location>
        <begin position="87"/>
        <end position="120"/>
    </location>
</feature>
<accession>A0ABW0MXC4</accession>
<name>A0ABW0MXC4_9ACTN</name>
<sequence>MSDDDQVRRLLADARHDEPMPDDVAARLDGVLADLRDEKRPTPTSDLAAAHQRRRRVRAWVLAAAAVVVVGVGANQVDWSGISMSGADSADAGAGSATSAQEESADRDDAASVAPEAASAPADGGAAWRWARLRLSSEGFGDEVADFRAGNQLHPLRSQDKFETTDGELASDGAAFAAVCGLGRVGPGRRVPVRYDGDRAWLVFRPVQGDTQVVDLYLCGLEAPTRSITLPAR</sequence>
<organism evidence="3 4">
    <name type="scientific">Nocardioides caricicola</name>
    <dbReference type="NCBI Taxonomy" id="634770"/>
    <lineage>
        <taxon>Bacteria</taxon>
        <taxon>Bacillati</taxon>
        <taxon>Actinomycetota</taxon>
        <taxon>Actinomycetes</taxon>
        <taxon>Propionibacteriales</taxon>
        <taxon>Nocardioidaceae</taxon>
        <taxon>Nocardioides</taxon>
    </lineage>
</organism>
<dbReference type="RefSeq" id="WP_345176564.1">
    <property type="nucleotide sequence ID" value="NZ_BAABFQ010000006.1"/>
</dbReference>
<protein>
    <submittedName>
        <fullName evidence="3">Uncharacterized protein</fullName>
    </submittedName>
</protein>
<reference evidence="4" key="1">
    <citation type="journal article" date="2019" name="Int. J. Syst. Evol. Microbiol.">
        <title>The Global Catalogue of Microorganisms (GCM) 10K type strain sequencing project: providing services to taxonomists for standard genome sequencing and annotation.</title>
        <authorList>
            <consortium name="The Broad Institute Genomics Platform"/>
            <consortium name="The Broad Institute Genome Sequencing Center for Infectious Disease"/>
            <person name="Wu L."/>
            <person name="Ma J."/>
        </authorList>
    </citation>
    <scope>NUCLEOTIDE SEQUENCE [LARGE SCALE GENOMIC DNA]</scope>
    <source>
        <strain evidence="4">KACC 13778</strain>
    </source>
</reference>
<keyword evidence="2" id="KW-0812">Transmembrane</keyword>
<dbReference type="EMBL" id="JBHSMD010000001">
    <property type="protein sequence ID" value="MFC5492326.1"/>
    <property type="molecule type" value="Genomic_DNA"/>
</dbReference>
<evidence type="ECO:0000256" key="2">
    <source>
        <dbReference type="SAM" id="Phobius"/>
    </source>
</evidence>
<feature type="transmembrane region" description="Helical" evidence="2">
    <location>
        <begin position="57"/>
        <end position="74"/>
    </location>
</feature>
<keyword evidence="4" id="KW-1185">Reference proteome</keyword>
<dbReference type="Proteomes" id="UP001595956">
    <property type="component" value="Unassembled WGS sequence"/>
</dbReference>
<gene>
    <name evidence="3" type="ORF">ACFPKY_04400</name>
</gene>
<feature type="compositionally biased region" description="Low complexity" evidence="1">
    <location>
        <begin position="87"/>
        <end position="100"/>
    </location>
</feature>
<keyword evidence="2" id="KW-0472">Membrane</keyword>
<comment type="caution">
    <text evidence="3">The sequence shown here is derived from an EMBL/GenBank/DDBJ whole genome shotgun (WGS) entry which is preliminary data.</text>
</comment>
<evidence type="ECO:0000313" key="4">
    <source>
        <dbReference type="Proteomes" id="UP001595956"/>
    </source>
</evidence>
<evidence type="ECO:0000313" key="3">
    <source>
        <dbReference type="EMBL" id="MFC5492326.1"/>
    </source>
</evidence>
<feature type="compositionally biased region" description="Low complexity" evidence="1">
    <location>
        <begin position="111"/>
        <end position="120"/>
    </location>
</feature>